<evidence type="ECO:0000313" key="4">
    <source>
        <dbReference type="Proteomes" id="UP000198862"/>
    </source>
</evidence>
<evidence type="ECO:0000259" key="2">
    <source>
        <dbReference type="Pfam" id="PF00144"/>
    </source>
</evidence>
<proteinExistence type="predicted"/>
<dbReference type="SUPFAM" id="SSF56601">
    <property type="entry name" value="beta-lactamase/transpeptidase-like"/>
    <property type="match status" value="1"/>
</dbReference>
<dbReference type="AlphaFoldDB" id="A0A1I1TNL4"/>
<organism evidence="3 4">
    <name type="scientific">Pseudoalteromonas denitrificans DSM 6059</name>
    <dbReference type="NCBI Taxonomy" id="1123010"/>
    <lineage>
        <taxon>Bacteria</taxon>
        <taxon>Pseudomonadati</taxon>
        <taxon>Pseudomonadota</taxon>
        <taxon>Gammaproteobacteria</taxon>
        <taxon>Alteromonadales</taxon>
        <taxon>Pseudoalteromonadaceae</taxon>
        <taxon>Pseudoalteromonas</taxon>
    </lineage>
</organism>
<evidence type="ECO:0000256" key="1">
    <source>
        <dbReference type="SAM" id="SignalP"/>
    </source>
</evidence>
<dbReference type="InterPro" id="IPR050789">
    <property type="entry name" value="Diverse_Enzym_Activities"/>
</dbReference>
<protein>
    <submittedName>
        <fullName evidence="3">CubicO group peptidase, beta-lactamase class C family</fullName>
    </submittedName>
</protein>
<sequence>MKLKKVMLLSIVYLSVVGTAVANEQLSKKIEQFLNKKQLPGMETLIIKDGKTWHHSAIGNINLTKKNPLNKDSIFRIYSMTKPVTAVALLQLVEQGKLTLDSYIQDHLPQLLPFTYNGNHQKVTIRQLLSHTAGFGYDFPLLHNSKTQEDLLSGISGYKLNFKSGDKWAYSLASDIQGALIESISGEPLDVYLAKNIFNPLGMKDTSFWVSAQKSSRLVDVYKSKKDMVNLKTLASEDVAYLTQTKFLSAGGGLVSTATDYGYFLTMLMNQGKYKGKNILSESLIKMMLTSNTQGLDTGFLEKIYPNSGFGFGLGIKEKTGDLRAKGSIYWAGKGGTFFWVDPKHNLIVVAMMQAENAWPKVNAWLGKEVYSLL</sequence>
<dbReference type="InterPro" id="IPR012338">
    <property type="entry name" value="Beta-lactam/transpept-like"/>
</dbReference>
<feature type="domain" description="Beta-lactamase-related" evidence="2">
    <location>
        <begin position="27"/>
        <end position="357"/>
    </location>
</feature>
<accession>A0A1I1TNL4</accession>
<gene>
    <name evidence="3" type="ORF">SAMN02745724_04947</name>
</gene>
<dbReference type="Proteomes" id="UP000198862">
    <property type="component" value="Unassembled WGS sequence"/>
</dbReference>
<dbReference type="PANTHER" id="PTHR43283:SF3">
    <property type="entry name" value="BETA-LACTAMASE FAMILY PROTEIN (AFU_ORTHOLOGUE AFUA_5G07500)"/>
    <property type="match status" value="1"/>
</dbReference>
<dbReference type="Pfam" id="PF00144">
    <property type="entry name" value="Beta-lactamase"/>
    <property type="match status" value="1"/>
</dbReference>
<dbReference type="Gene3D" id="3.40.710.10">
    <property type="entry name" value="DD-peptidase/beta-lactamase superfamily"/>
    <property type="match status" value="1"/>
</dbReference>
<name>A0A1I1TNL4_9GAMM</name>
<dbReference type="RefSeq" id="WP_091991122.1">
    <property type="nucleotide sequence ID" value="NZ_FOLO01000072.1"/>
</dbReference>
<dbReference type="EMBL" id="FOLO01000072">
    <property type="protein sequence ID" value="SFD60241.1"/>
    <property type="molecule type" value="Genomic_DNA"/>
</dbReference>
<keyword evidence="4" id="KW-1185">Reference proteome</keyword>
<feature type="signal peptide" evidence="1">
    <location>
        <begin position="1"/>
        <end position="22"/>
    </location>
</feature>
<dbReference type="InterPro" id="IPR001466">
    <property type="entry name" value="Beta-lactam-related"/>
</dbReference>
<keyword evidence="1" id="KW-0732">Signal</keyword>
<feature type="chain" id="PRO_5011537882" evidence="1">
    <location>
        <begin position="23"/>
        <end position="374"/>
    </location>
</feature>
<dbReference type="OrthoDB" id="5638366at2"/>
<reference evidence="3 4" key="1">
    <citation type="submission" date="2016-10" db="EMBL/GenBank/DDBJ databases">
        <authorList>
            <person name="de Groot N.N."/>
        </authorList>
    </citation>
    <scope>NUCLEOTIDE SEQUENCE [LARGE SCALE GENOMIC DNA]</scope>
    <source>
        <strain evidence="3 4">DSM 6059</strain>
    </source>
</reference>
<dbReference type="STRING" id="1123010.SAMN02745724_04947"/>
<dbReference type="PANTHER" id="PTHR43283">
    <property type="entry name" value="BETA-LACTAMASE-RELATED"/>
    <property type="match status" value="1"/>
</dbReference>
<evidence type="ECO:0000313" key="3">
    <source>
        <dbReference type="EMBL" id="SFD60241.1"/>
    </source>
</evidence>